<dbReference type="PANTHER" id="PTHR11766:SF0">
    <property type="entry name" value="TYROSINE--TRNA LIGASE, MITOCHONDRIAL"/>
    <property type="match status" value="1"/>
</dbReference>
<name>A0A1A9Z0R3_GLOPL</name>
<keyword evidence="9" id="KW-1185">Reference proteome</keyword>
<evidence type="ECO:0000256" key="3">
    <source>
        <dbReference type="ARBA" id="ARBA00022840"/>
    </source>
</evidence>
<organism evidence="8 9">
    <name type="scientific">Glossina pallidipes</name>
    <name type="common">Tsetse fly</name>
    <dbReference type="NCBI Taxonomy" id="7398"/>
    <lineage>
        <taxon>Eukaryota</taxon>
        <taxon>Metazoa</taxon>
        <taxon>Ecdysozoa</taxon>
        <taxon>Arthropoda</taxon>
        <taxon>Hexapoda</taxon>
        <taxon>Insecta</taxon>
        <taxon>Pterygota</taxon>
        <taxon>Neoptera</taxon>
        <taxon>Endopterygota</taxon>
        <taxon>Diptera</taxon>
        <taxon>Brachycera</taxon>
        <taxon>Muscomorpha</taxon>
        <taxon>Hippoboscoidea</taxon>
        <taxon>Glossinidae</taxon>
        <taxon>Glossina</taxon>
    </lineage>
</organism>
<keyword evidence="5 7" id="KW-0030">Aminoacyl-tRNA synthetase</keyword>
<dbReference type="GO" id="GO:0005739">
    <property type="term" value="C:mitochondrion"/>
    <property type="evidence" value="ECO:0007669"/>
    <property type="project" value="TreeGrafter"/>
</dbReference>
<evidence type="ECO:0000313" key="9">
    <source>
        <dbReference type="Proteomes" id="UP000092445"/>
    </source>
</evidence>
<proteinExistence type="inferred from homology"/>
<keyword evidence="3 7" id="KW-0067">ATP-binding</keyword>
<dbReference type="InterPro" id="IPR014729">
    <property type="entry name" value="Rossmann-like_a/b/a_fold"/>
</dbReference>
<keyword evidence="2 7" id="KW-0547">Nucleotide-binding</keyword>
<dbReference type="EnsemblMetazoa" id="GPAI000470-RA">
    <property type="protein sequence ID" value="GPAI000470-PA"/>
    <property type="gene ID" value="GPAI000470"/>
</dbReference>
<evidence type="ECO:0000256" key="5">
    <source>
        <dbReference type="ARBA" id="ARBA00023146"/>
    </source>
</evidence>
<accession>A0A1A9Z0R3</accession>
<evidence type="ECO:0000256" key="1">
    <source>
        <dbReference type="ARBA" id="ARBA00022598"/>
    </source>
</evidence>
<dbReference type="STRING" id="7398.A0A1A9Z0R3"/>
<dbReference type="Pfam" id="PF00579">
    <property type="entry name" value="tRNA-synt_1b"/>
    <property type="match status" value="1"/>
</dbReference>
<dbReference type="Proteomes" id="UP000092445">
    <property type="component" value="Unassembled WGS sequence"/>
</dbReference>
<keyword evidence="1 7" id="KW-0436">Ligase</keyword>
<dbReference type="Gene3D" id="3.40.50.620">
    <property type="entry name" value="HUPs"/>
    <property type="match status" value="1"/>
</dbReference>
<dbReference type="PANTHER" id="PTHR11766">
    <property type="entry name" value="TYROSYL-TRNA SYNTHETASE"/>
    <property type="match status" value="1"/>
</dbReference>
<dbReference type="AlphaFoldDB" id="A0A1A9Z0R3"/>
<dbReference type="InterPro" id="IPR002305">
    <property type="entry name" value="aa-tRNA-synth_Ic"/>
</dbReference>
<dbReference type="GO" id="GO:0005829">
    <property type="term" value="C:cytosol"/>
    <property type="evidence" value="ECO:0007669"/>
    <property type="project" value="TreeGrafter"/>
</dbReference>
<dbReference type="InterPro" id="IPR024088">
    <property type="entry name" value="Tyr-tRNA-ligase_bac-type"/>
</dbReference>
<dbReference type="VEuPathDB" id="VectorBase:GPAI000470"/>
<protein>
    <submittedName>
        <fullName evidence="8">Uncharacterized protein</fullName>
    </submittedName>
</protein>
<comment type="catalytic activity">
    <reaction evidence="6">
        <text>tRNA(Tyr) + L-tyrosine + ATP = L-tyrosyl-tRNA(Tyr) + AMP + diphosphate + H(+)</text>
        <dbReference type="Rhea" id="RHEA:10220"/>
        <dbReference type="Rhea" id="RHEA-COMP:9706"/>
        <dbReference type="Rhea" id="RHEA-COMP:9707"/>
        <dbReference type="ChEBI" id="CHEBI:15378"/>
        <dbReference type="ChEBI" id="CHEBI:30616"/>
        <dbReference type="ChEBI" id="CHEBI:33019"/>
        <dbReference type="ChEBI" id="CHEBI:58315"/>
        <dbReference type="ChEBI" id="CHEBI:78442"/>
        <dbReference type="ChEBI" id="CHEBI:78536"/>
        <dbReference type="ChEBI" id="CHEBI:456215"/>
        <dbReference type="EC" id="6.1.1.1"/>
    </reaction>
</comment>
<keyword evidence="4 7" id="KW-0648">Protein biosynthesis</keyword>
<evidence type="ECO:0000256" key="4">
    <source>
        <dbReference type="ARBA" id="ARBA00022917"/>
    </source>
</evidence>
<dbReference type="GO" id="GO:0005524">
    <property type="term" value="F:ATP binding"/>
    <property type="evidence" value="ECO:0007669"/>
    <property type="project" value="UniProtKB-KW"/>
</dbReference>
<dbReference type="SUPFAM" id="SSF52374">
    <property type="entry name" value="Nucleotidylyl transferase"/>
    <property type="match status" value="1"/>
</dbReference>
<evidence type="ECO:0000256" key="6">
    <source>
        <dbReference type="ARBA" id="ARBA00048248"/>
    </source>
</evidence>
<evidence type="ECO:0000313" key="8">
    <source>
        <dbReference type="EnsemblMetazoa" id="GPAI000470-PA"/>
    </source>
</evidence>
<dbReference type="GO" id="GO:0006418">
    <property type="term" value="P:tRNA aminoacylation for protein translation"/>
    <property type="evidence" value="ECO:0007669"/>
    <property type="project" value="InterPro"/>
</dbReference>
<comment type="similarity">
    <text evidence="7">Belongs to the class-I aminoacyl-tRNA synthetase family.</text>
</comment>
<reference evidence="9" key="1">
    <citation type="submission" date="2014-03" db="EMBL/GenBank/DDBJ databases">
        <authorList>
            <person name="Aksoy S."/>
            <person name="Warren W."/>
            <person name="Wilson R.K."/>
        </authorList>
    </citation>
    <scope>NUCLEOTIDE SEQUENCE [LARGE SCALE GENOMIC DNA]</scope>
    <source>
        <strain evidence="9">IAEA</strain>
    </source>
</reference>
<sequence length="185" mass="20313">MSPDKETGAKAAPILKGNSVIRNCNFSKVSKKQRGEILLSINDDPEMSQAYHQTSLQGAGNINLLWDALTTNLNSSAIPVDNFTLASTATKPIVYEIKSLNDLVASHHPIALLGGATALIGDPSHRKTERSQLKKSLAQRNLEGIKQQLMGIFENHQRIVNKEPEKRKAQTILTEDVTLLVHGRE</sequence>
<dbReference type="GO" id="GO:0004831">
    <property type="term" value="F:tyrosine-tRNA ligase activity"/>
    <property type="evidence" value="ECO:0007669"/>
    <property type="project" value="UniProtKB-EC"/>
</dbReference>
<reference evidence="8" key="2">
    <citation type="submission" date="2020-05" db="UniProtKB">
        <authorList>
            <consortium name="EnsemblMetazoa"/>
        </authorList>
    </citation>
    <scope>IDENTIFICATION</scope>
    <source>
        <strain evidence="8">IAEA</strain>
    </source>
</reference>
<evidence type="ECO:0000256" key="2">
    <source>
        <dbReference type="ARBA" id="ARBA00022741"/>
    </source>
</evidence>
<evidence type="ECO:0000256" key="7">
    <source>
        <dbReference type="RuleBase" id="RU363036"/>
    </source>
</evidence>